<proteinExistence type="predicted"/>
<sequence length="135" mass="15954">MERGKRVGKMNGPDSFKNRIEQTETLISFFSKGFFLKLESNLEEWPRIYKLTHLEKSYKAMFSIFGSFTLIPNDPRLTSPIYYLSLNTNSNQQLVWTKPDGEMIQDLKQIFEELKKHIQIFETSISNINLREKQI</sequence>
<organism evidence="1 2">
    <name type="scientific">Leptospira interrogans serogroup Icterohaemorrhagiae serovar copenhageni (strain Fiocruz L1-130)</name>
    <dbReference type="NCBI Taxonomy" id="267671"/>
    <lineage>
        <taxon>Bacteria</taxon>
        <taxon>Pseudomonadati</taxon>
        <taxon>Spirochaetota</taxon>
        <taxon>Spirochaetia</taxon>
        <taxon>Leptospirales</taxon>
        <taxon>Leptospiraceae</taxon>
        <taxon>Leptospira</taxon>
    </lineage>
</organism>
<dbReference type="KEGG" id="lic:LIC_13241"/>
<dbReference type="EMBL" id="AE016823">
    <property type="protein sequence ID" value="AAS71785.1"/>
    <property type="molecule type" value="Genomic_DNA"/>
</dbReference>
<evidence type="ECO:0000313" key="2">
    <source>
        <dbReference type="Proteomes" id="UP000007037"/>
    </source>
</evidence>
<evidence type="ECO:0000313" key="1">
    <source>
        <dbReference type="EMBL" id="AAS71785.1"/>
    </source>
</evidence>
<dbReference type="NCBIfam" id="NF047540">
    <property type="entry name" value="LIC_13241_dom"/>
    <property type="match status" value="1"/>
</dbReference>
<gene>
    <name evidence="1" type="ordered locus">LIC_13241</name>
</gene>
<protein>
    <submittedName>
        <fullName evidence="1">Uncharacterized protein</fullName>
    </submittedName>
</protein>
<accession>Q72ME7</accession>
<name>Q72ME7_LEPIC</name>
<dbReference type="Proteomes" id="UP000007037">
    <property type="component" value="Chromosome I"/>
</dbReference>
<dbReference type="HOGENOM" id="CLU_1978777_0_0_12"/>
<reference evidence="1 2" key="1">
    <citation type="journal article" date="2004" name="J. Bacteriol.">
        <title>Comparative genomics of two Leptospira interrogans serovars reveals novel insights into physiology and pathogenesis.</title>
        <authorList>
            <person name="Nascimento A.L."/>
            <person name="Ko A.I."/>
            <person name="Martins E.A."/>
            <person name="Monteiro-Vitorello C.B."/>
            <person name="Ho P.L."/>
            <person name="Haake D.A."/>
            <person name="Verjovski-Almeida S."/>
            <person name="Hartskeerl R.A."/>
            <person name="Marques M.V."/>
            <person name="Oliveira M.C."/>
            <person name="Menck C.F."/>
            <person name="Leite L.C."/>
            <person name="Carrer H."/>
            <person name="Coutinho L.L."/>
            <person name="Degrave W.M."/>
            <person name="Dellagostin O.A."/>
            <person name="El-Dorry H."/>
            <person name="Ferro E.S."/>
            <person name="Ferro M.I."/>
            <person name="Furlan L.R."/>
            <person name="Gamberini M."/>
            <person name="Giglioti E.A."/>
            <person name="Goes-Neto A."/>
            <person name="Goldman G.H."/>
            <person name="Goldman M.H."/>
            <person name="Harakava R."/>
            <person name="Jeronimo S.M."/>
            <person name="Junqueira-De-Azevedo I.L."/>
            <person name="Kimura E.T."/>
            <person name="Kuramae E.E."/>
            <person name="Lemos E.G."/>
            <person name="Lemos M.V."/>
            <person name="Marino C.L."/>
            <person name="Nunes L.R."/>
            <person name="De Oliveira R.C."/>
            <person name="Pereira G.G."/>
            <person name="Reis M.S."/>
            <person name="Schriefer A."/>
            <person name="Siqueira W.J."/>
            <person name="Sommer P."/>
            <person name="Tsai S.M."/>
            <person name="Simpson A.J."/>
            <person name="Ferro J.A."/>
            <person name="Camargo L.E."/>
            <person name="Kitajima J.P."/>
            <person name="Setubal J.C."/>
            <person name="Van Sluys M.A."/>
        </authorList>
    </citation>
    <scope>NUCLEOTIDE SEQUENCE [LARGE SCALE GENOMIC DNA]</scope>
    <source>
        <strain evidence="1 2">Fiocruz L1-130</strain>
    </source>
</reference>
<dbReference type="AlphaFoldDB" id="Q72ME7"/>